<evidence type="ECO:0000313" key="7">
    <source>
        <dbReference type="Proteomes" id="UP000887578"/>
    </source>
</evidence>
<keyword evidence="5" id="KW-0067">ATP-binding</keyword>
<dbReference type="GO" id="GO:0005634">
    <property type="term" value="C:nucleus"/>
    <property type="evidence" value="ECO:0007669"/>
    <property type="project" value="TreeGrafter"/>
</dbReference>
<dbReference type="Proteomes" id="UP000887578">
    <property type="component" value="Unplaced"/>
</dbReference>
<protein>
    <submittedName>
        <fullName evidence="8">Protein kinase domain-containing protein</fullName>
    </submittedName>
</protein>
<evidence type="ECO:0000256" key="2">
    <source>
        <dbReference type="ARBA" id="ARBA00022679"/>
    </source>
</evidence>
<dbReference type="GO" id="GO:0004712">
    <property type="term" value="F:protein serine/threonine/tyrosine kinase activity"/>
    <property type="evidence" value="ECO:0007669"/>
    <property type="project" value="TreeGrafter"/>
</dbReference>
<accession>A0A914QXC4</accession>
<reference evidence="8" key="1">
    <citation type="submission" date="2022-11" db="UniProtKB">
        <authorList>
            <consortium name="WormBaseParasite"/>
        </authorList>
    </citation>
    <scope>IDENTIFICATION</scope>
</reference>
<organism evidence="7 8">
    <name type="scientific">Panagrolaimus davidi</name>
    <dbReference type="NCBI Taxonomy" id="227884"/>
    <lineage>
        <taxon>Eukaryota</taxon>
        <taxon>Metazoa</taxon>
        <taxon>Ecdysozoa</taxon>
        <taxon>Nematoda</taxon>
        <taxon>Chromadorea</taxon>
        <taxon>Rhabditida</taxon>
        <taxon>Tylenchina</taxon>
        <taxon>Panagrolaimomorpha</taxon>
        <taxon>Panagrolaimoidea</taxon>
        <taxon>Panagrolaimidae</taxon>
        <taxon>Panagrolaimus</taxon>
    </lineage>
</organism>
<keyword evidence="1" id="KW-0723">Serine/threonine-protein kinase</keyword>
<dbReference type="GO" id="GO:0007094">
    <property type="term" value="P:mitotic spindle assembly checkpoint signaling"/>
    <property type="evidence" value="ECO:0007669"/>
    <property type="project" value="TreeGrafter"/>
</dbReference>
<dbReference type="GO" id="GO:0004674">
    <property type="term" value="F:protein serine/threonine kinase activity"/>
    <property type="evidence" value="ECO:0007669"/>
    <property type="project" value="UniProtKB-KW"/>
</dbReference>
<dbReference type="InterPro" id="IPR011009">
    <property type="entry name" value="Kinase-like_dom_sf"/>
</dbReference>
<evidence type="ECO:0000256" key="1">
    <source>
        <dbReference type="ARBA" id="ARBA00022527"/>
    </source>
</evidence>
<dbReference type="SUPFAM" id="SSF56112">
    <property type="entry name" value="Protein kinase-like (PK-like)"/>
    <property type="match status" value="1"/>
</dbReference>
<evidence type="ECO:0000256" key="5">
    <source>
        <dbReference type="ARBA" id="ARBA00022840"/>
    </source>
</evidence>
<dbReference type="GO" id="GO:0000776">
    <property type="term" value="C:kinetochore"/>
    <property type="evidence" value="ECO:0007669"/>
    <property type="project" value="TreeGrafter"/>
</dbReference>
<dbReference type="GO" id="GO:0033316">
    <property type="term" value="P:meiotic spindle assembly checkpoint signaling"/>
    <property type="evidence" value="ECO:0007669"/>
    <property type="project" value="TreeGrafter"/>
</dbReference>
<dbReference type="GO" id="GO:0034501">
    <property type="term" value="P:protein localization to kinetochore"/>
    <property type="evidence" value="ECO:0007669"/>
    <property type="project" value="TreeGrafter"/>
</dbReference>
<proteinExistence type="predicted"/>
<sequence>MSPESIECRNISFAADIWSLGCILYSMVYDKLPWGHITSPMAKMNAIIDEDVHFKPIEDEQLLNVMQVCLQRDDWKRPTVTQLLEHPYLKPNNTNVSLSNTNSGISYFTSSKTINEDSEVIGRIIEEARNNTPRTAAKKIISIFNQQPVDLN</sequence>
<evidence type="ECO:0000256" key="3">
    <source>
        <dbReference type="ARBA" id="ARBA00022741"/>
    </source>
</evidence>
<dbReference type="AlphaFoldDB" id="A0A914QXC4"/>
<keyword evidence="2" id="KW-0808">Transferase</keyword>
<keyword evidence="4" id="KW-0418">Kinase</keyword>
<dbReference type="GO" id="GO:0005524">
    <property type="term" value="F:ATP binding"/>
    <property type="evidence" value="ECO:0007669"/>
    <property type="project" value="UniProtKB-KW"/>
</dbReference>
<dbReference type="PANTHER" id="PTHR22974:SF21">
    <property type="entry name" value="DUAL SPECIFICITY PROTEIN KINASE TTK"/>
    <property type="match status" value="1"/>
</dbReference>
<name>A0A914QXC4_9BILA</name>
<evidence type="ECO:0000256" key="4">
    <source>
        <dbReference type="ARBA" id="ARBA00022777"/>
    </source>
</evidence>
<dbReference type="WBParaSite" id="PDA_v2.g3727.t1">
    <property type="protein sequence ID" value="PDA_v2.g3727.t1"/>
    <property type="gene ID" value="PDA_v2.g3727"/>
</dbReference>
<dbReference type="Pfam" id="PF00069">
    <property type="entry name" value="Pkinase"/>
    <property type="match status" value="1"/>
</dbReference>
<feature type="domain" description="Protein kinase" evidence="6">
    <location>
        <begin position="1"/>
        <end position="89"/>
    </location>
</feature>
<dbReference type="GO" id="GO:0007059">
    <property type="term" value="P:chromosome segregation"/>
    <property type="evidence" value="ECO:0007669"/>
    <property type="project" value="TreeGrafter"/>
</dbReference>
<keyword evidence="7" id="KW-1185">Reference proteome</keyword>
<keyword evidence="3" id="KW-0547">Nucleotide-binding</keyword>
<dbReference type="InterPro" id="IPR000719">
    <property type="entry name" value="Prot_kinase_dom"/>
</dbReference>
<dbReference type="PANTHER" id="PTHR22974">
    <property type="entry name" value="MIXED LINEAGE PROTEIN KINASE"/>
    <property type="match status" value="1"/>
</dbReference>
<dbReference type="PROSITE" id="PS50011">
    <property type="entry name" value="PROTEIN_KINASE_DOM"/>
    <property type="match status" value="1"/>
</dbReference>
<evidence type="ECO:0000259" key="6">
    <source>
        <dbReference type="PROSITE" id="PS50011"/>
    </source>
</evidence>
<dbReference type="Gene3D" id="1.10.510.10">
    <property type="entry name" value="Transferase(Phosphotransferase) domain 1"/>
    <property type="match status" value="1"/>
</dbReference>
<evidence type="ECO:0000313" key="8">
    <source>
        <dbReference type="WBParaSite" id="PDA_v2.g3727.t1"/>
    </source>
</evidence>